<dbReference type="EMBL" id="AP031573">
    <property type="protein sequence ID" value="BFM43663.1"/>
    <property type="molecule type" value="Genomic_DNA"/>
</dbReference>
<dbReference type="AlphaFoldDB" id="A0AAT9H1S3"/>
<proteinExistence type="predicted"/>
<sequence>MKITRISRDSSKNKQGCRQRNLGIHCDKIFLATNSRIIFFRILSIKIRELVSKKQNPAYAGLNNQPIKSENV</sequence>
<evidence type="ECO:0000313" key="1">
    <source>
        <dbReference type="EMBL" id="BFM43663.1"/>
    </source>
</evidence>
<organism evidence="1">
    <name type="scientific">Flavobacterium sp. CFS9</name>
    <dbReference type="NCBI Taxonomy" id="3143118"/>
    <lineage>
        <taxon>Bacteria</taxon>
        <taxon>Pseudomonadati</taxon>
        <taxon>Bacteroidota</taxon>
        <taxon>Flavobacteriia</taxon>
        <taxon>Flavobacteriales</taxon>
        <taxon>Flavobacteriaceae</taxon>
        <taxon>Flavobacterium</taxon>
    </lineage>
</organism>
<accession>A0AAT9H1S3</accession>
<protein>
    <submittedName>
        <fullName evidence="1">Uncharacterized protein</fullName>
    </submittedName>
</protein>
<name>A0AAT9H1S3_9FLAO</name>
<gene>
    <name evidence="1" type="ORF">CFS9_23040</name>
</gene>
<reference evidence="1" key="1">
    <citation type="submission" date="2024-05" db="EMBL/GenBank/DDBJ databases">
        <title>Whole-Genome Sequence of CFS9, a Potential Fish Probiotic Isolated from the Body Surface of Silurus asotus.</title>
        <authorList>
            <person name="Kojima M."/>
            <person name="Tobioka K."/>
            <person name="Yokota K."/>
            <person name="Nakatani H."/>
            <person name="Hori K."/>
            <person name="Tamaru Y."/>
            <person name="Okazaki F."/>
        </authorList>
    </citation>
    <scope>NUCLEOTIDE SEQUENCE</scope>
    <source>
        <strain evidence="1">CFS9</strain>
    </source>
</reference>